<protein>
    <submittedName>
        <fullName evidence="2">Uncharacterized protein LOC142175947</fullName>
    </submittedName>
</protein>
<accession>A0AC58TPD3</accession>
<name>A0AC58TPD3_TOBAC</name>
<evidence type="ECO:0000313" key="1">
    <source>
        <dbReference type="Proteomes" id="UP000790787"/>
    </source>
</evidence>
<keyword evidence="1" id="KW-1185">Reference proteome</keyword>
<dbReference type="Proteomes" id="UP000790787">
    <property type="component" value="Chromosome 22"/>
</dbReference>
<dbReference type="RefSeq" id="XP_075099058.1">
    <property type="nucleotide sequence ID" value="XM_075242957.1"/>
</dbReference>
<proteinExistence type="predicted"/>
<gene>
    <name evidence="2" type="primary">LOC142175947</name>
</gene>
<organism evidence="1 2">
    <name type="scientific">Nicotiana tabacum</name>
    <name type="common">Common tobacco</name>
    <dbReference type="NCBI Taxonomy" id="4097"/>
    <lineage>
        <taxon>Eukaryota</taxon>
        <taxon>Viridiplantae</taxon>
        <taxon>Streptophyta</taxon>
        <taxon>Embryophyta</taxon>
        <taxon>Tracheophyta</taxon>
        <taxon>Spermatophyta</taxon>
        <taxon>Magnoliopsida</taxon>
        <taxon>eudicotyledons</taxon>
        <taxon>Gunneridae</taxon>
        <taxon>Pentapetalae</taxon>
        <taxon>asterids</taxon>
        <taxon>lamiids</taxon>
        <taxon>Solanales</taxon>
        <taxon>Solanaceae</taxon>
        <taxon>Nicotianoideae</taxon>
        <taxon>Nicotianeae</taxon>
        <taxon>Nicotiana</taxon>
    </lineage>
</organism>
<reference evidence="1" key="1">
    <citation type="journal article" date="2014" name="Nat. Commun.">
        <title>The tobacco genome sequence and its comparison with those of tomato and potato.</title>
        <authorList>
            <person name="Sierro N."/>
            <person name="Battey J.N."/>
            <person name="Ouadi S."/>
            <person name="Bakaher N."/>
            <person name="Bovet L."/>
            <person name="Willig A."/>
            <person name="Goepfert S."/>
            <person name="Peitsch M.C."/>
            <person name="Ivanov N.V."/>
        </authorList>
    </citation>
    <scope>NUCLEOTIDE SEQUENCE [LARGE SCALE GENOMIC DNA]</scope>
</reference>
<sequence length="221" mass="24109">MYKVSDKGKMFDKNKSSSFFSMDPTSEDQTFSVTGTSTLMYSSNPYYLHPSDSPGMVLVNSLFDGKGYAGWSRAIVIALSSKNKVGIIDGSSSAPAIDAVQGASDITGYFTKVKKIWDELDALNTFDHCSCTCICGGKVKTLKSHQDGRLIQFLMGLNEAYSGVKSNILMMDLLPSVHHAYSLLIQDEKQREVHVSAHHPSKAAFMVSTQKFNGGQKPANT</sequence>
<evidence type="ECO:0000313" key="2">
    <source>
        <dbReference type="RefSeq" id="XP_075099058.1"/>
    </source>
</evidence>
<reference evidence="2" key="2">
    <citation type="submission" date="2025-08" db="UniProtKB">
        <authorList>
            <consortium name="RefSeq"/>
        </authorList>
    </citation>
    <scope>IDENTIFICATION</scope>
    <source>
        <tissue evidence="2">Leaf</tissue>
    </source>
</reference>